<evidence type="ECO:0000313" key="2">
    <source>
        <dbReference type="EMBL" id="ORY32386.1"/>
    </source>
</evidence>
<name>A0A1Y2BCF0_9FUNG</name>
<evidence type="ECO:0000259" key="1">
    <source>
        <dbReference type="Pfam" id="PF25534"/>
    </source>
</evidence>
<dbReference type="PANTHER" id="PTHR36223">
    <property type="entry name" value="BETA-LACTAMASE-TYPE TRANSPEPTIDASE FOLD DOMAIN CONTAINING PROTEIN"/>
    <property type="match status" value="1"/>
</dbReference>
<dbReference type="InterPro" id="IPR057678">
    <property type="entry name" value="DUF7918"/>
</dbReference>
<gene>
    <name evidence="2" type="ORF">BCR33DRAFT_771395</name>
</gene>
<dbReference type="Proteomes" id="UP000193642">
    <property type="component" value="Unassembled WGS sequence"/>
</dbReference>
<dbReference type="AlphaFoldDB" id="A0A1Y2BCF0"/>
<evidence type="ECO:0000313" key="3">
    <source>
        <dbReference type="Proteomes" id="UP000193642"/>
    </source>
</evidence>
<protein>
    <recommendedName>
        <fullName evidence="1">DUF7918 domain-containing protein</fullName>
    </recommendedName>
</protein>
<dbReference type="Pfam" id="PF25534">
    <property type="entry name" value="DUF7918"/>
    <property type="match status" value="1"/>
</dbReference>
<organism evidence="2 3">
    <name type="scientific">Rhizoclosmatium globosum</name>
    <dbReference type="NCBI Taxonomy" id="329046"/>
    <lineage>
        <taxon>Eukaryota</taxon>
        <taxon>Fungi</taxon>
        <taxon>Fungi incertae sedis</taxon>
        <taxon>Chytridiomycota</taxon>
        <taxon>Chytridiomycota incertae sedis</taxon>
        <taxon>Chytridiomycetes</taxon>
        <taxon>Chytridiales</taxon>
        <taxon>Chytriomycetaceae</taxon>
        <taxon>Rhizoclosmatium</taxon>
    </lineage>
</organism>
<proteinExistence type="predicted"/>
<feature type="domain" description="DUF7918" evidence="1">
    <location>
        <begin position="35"/>
        <end position="228"/>
    </location>
</feature>
<comment type="caution">
    <text evidence="2">The sequence shown here is derived from an EMBL/GenBank/DDBJ whole genome shotgun (WGS) entry which is preliminary data.</text>
</comment>
<accession>A0A1Y2BCF0</accession>
<dbReference type="OrthoDB" id="64198at2759"/>
<keyword evidence="3" id="KW-1185">Reference proteome</keyword>
<dbReference type="PANTHER" id="PTHR36223:SF1">
    <property type="entry name" value="TRANSCRIPTION ELONGATION FACTOR EAF N-TERMINAL DOMAIN-CONTAINING PROTEIN"/>
    <property type="match status" value="1"/>
</dbReference>
<sequence>MVRLVLPFHSSCPEFRGATIDIGIRINESTVNTPEYPFDDGSTDKCYIESQLDKQYIIDFYITNNNRLSDPEYRLLPGCIYLKAEVHIDGKCMSCLILTQKGRSRILGKTDASCTRPFVFSAPTLVRDGGLLEKKDVDQLGTIQVKVWPIKLGNQTTFMGEASHTASPINEKAKKGVFISATTKLGAPDPTFVPKYCNSIKQTNEPLLIHIFHYKTREFLEVEGIIPEAPSAPLTRNIVNAPSSYVAPIIPNIQPEPVKVRSIIPEPPSVPVIPNILPVKPEPTSSTQPLVKSEIKSNATVPTIREKRTAPELESEEVEFVRQVVVPKKKKTVEVIDLTLD</sequence>
<reference evidence="2 3" key="1">
    <citation type="submission" date="2016-07" db="EMBL/GenBank/DDBJ databases">
        <title>Pervasive Adenine N6-methylation of Active Genes in Fungi.</title>
        <authorList>
            <consortium name="DOE Joint Genome Institute"/>
            <person name="Mondo S.J."/>
            <person name="Dannebaum R.O."/>
            <person name="Kuo R.C."/>
            <person name="Labutti K."/>
            <person name="Haridas S."/>
            <person name="Kuo A."/>
            <person name="Salamov A."/>
            <person name="Ahrendt S.R."/>
            <person name="Lipzen A."/>
            <person name="Sullivan W."/>
            <person name="Andreopoulos W.B."/>
            <person name="Clum A."/>
            <person name="Lindquist E."/>
            <person name="Daum C."/>
            <person name="Ramamoorthy G.K."/>
            <person name="Gryganskyi A."/>
            <person name="Culley D."/>
            <person name="Magnuson J.K."/>
            <person name="James T.Y."/>
            <person name="O'Malley M.A."/>
            <person name="Stajich J.E."/>
            <person name="Spatafora J.W."/>
            <person name="Visel A."/>
            <person name="Grigoriev I.V."/>
        </authorList>
    </citation>
    <scope>NUCLEOTIDE SEQUENCE [LARGE SCALE GENOMIC DNA]</scope>
    <source>
        <strain evidence="2 3">JEL800</strain>
    </source>
</reference>
<dbReference type="EMBL" id="MCGO01000071">
    <property type="protein sequence ID" value="ORY32386.1"/>
    <property type="molecule type" value="Genomic_DNA"/>
</dbReference>